<dbReference type="AlphaFoldDB" id="A0A2N3VK18"/>
<organism evidence="2 3">
    <name type="scientific">Nocardia fluminea</name>
    <dbReference type="NCBI Taxonomy" id="134984"/>
    <lineage>
        <taxon>Bacteria</taxon>
        <taxon>Bacillati</taxon>
        <taxon>Actinomycetota</taxon>
        <taxon>Actinomycetes</taxon>
        <taxon>Mycobacteriales</taxon>
        <taxon>Nocardiaceae</taxon>
        <taxon>Nocardia</taxon>
    </lineage>
</organism>
<evidence type="ECO:0000259" key="1">
    <source>
        <dbReference type="Pfam" id="PF07883"/>
    </source>
</evidence>
<sequence length="172" mass="18803">MTNLDIEIDHKGILIPEADQTAVTLLDGLAYIRVPGRATRDSFTVVEHTGQRGYNTPLHYHHIEDEVFMVLDGALRMVCDGQEQLAEAGTTMVIPRMVAHGFVAISDKVRFLTIHSTPDLGNKPQFDLFLAAEMPAAQASRTPTEEIGPDLDHIISLGTAYGYCYAGPAPMP</sequence>
<dbReference type="Proteomes" id="UP000233766">
    <property type="component" value="Unassembled WGS sequence"/>
</dbReference>
<name>A0A2N3VK18_9NOCA</name>
<keyword evidence="3" id="KW-1185">Reference proteome</keyword>
<dbReference type="RefSeq" id="WP_101467594.1">
    <property type="nucleotide sequence ID" value="NZ_PJMW01000002.1"/>
</dbReference>
<protein>
    <submittedName>
        <fullName evidence="2">Cupin domain-containing protein</fullName>
    </submittedName>
</protein>
<proteinExistence type="predicted"/>
<evidence type="ECO:0000313" key="3">
    <source>
        <dbReference type="Proteomes" id="UP000233766"/>
    </source>
</evidence>
<dbReference type="InterPro" id="IPR013096">
    <property type="entry name" value="Cupin_2"/>
</dbReference>
<dbReference type="OrthoDB" id="9791637at2"/>
<dbReference type="EMBL" id="PJMW01000002">
    <property type="protein sequence ID" value="PKV81963.1"/>
    <property type="molecule type" value="Genomic_DNA"/>
</dbReference>
<evidence type="ECO:0000313" key="2">
    <source>
        <dbReference type="EMBL" id="PKV81963.1"/>
    </source>
</evidence>
<dbReference type="Gene3D" id="2.60.120.10">
    <property type="entry name" value="Jelly Rolls"/>
    <property type="match status" value="1"/>
</dbReference>
<dbReference type="PANTHER" id="PTHR36440:SF1">
    <property type="entry name" value="PUTATIVE (AFU_ORTHOLOGUE AFUA_8G07350)-RELATED"/>
    <property type="match status" value="1"/>
</dbReference>
<dbReference type="PANTHER" id="PTHR36440">
    <property type="entry name" value="PUTATIVE (AFU_ORTHOLOGUE AFUA_8G07350)-RELATED"/>
    <property type="match status" value="1"/>
</dbReference>
<dbReference type="InterPro" id="IPR053146">
    <property type="entry name" value="QDO-like"/>
</dbReference>
<dbReference type="InterPro" id="IPR011051">
    <property type="entry name" value="RmlC_Cupin_sf"/>
</dbReference>
<dbReference type="Pfam" id="PF07883">
    <property type="entry name" value="Cupin_2"/>
    <property type="match status" value="1"/>
</dbReference>
<accession>A0A2N3VK18</accession>
<dbReference type="SUPFAM" id="SSF51182">
    <property type="entry name" value="RmlC-like cupins"/>
    <property type="match status" value="1"/>
</dbReference>
<reference evidence="2 3" key="1">
    <citation type="submission" date="2017-12" db="EMBL/GenBank/DDBJ databases">
        <title>Sequencing the genomes of 1000 Actinobacteria strains.</title>
        <authorList>
            <person name="Klenk H.-P."/>
        </authorList>
    </citation>
    <scope>NUCLEOTIDE SEQUENCE [LARGE SCALE GENOMIC DNA]</scope>
    <source>
        <strain evidence="2 3">DSM 44489</strain>
    </source>
</reference>
<dbReference type="InterPro" id="IPR014710">
    <property type="entry name" value="RmlC-like_jellyroll"/>
</dbReference>
<comment type="caution">
    <text evidence="2">The sequence shown here is derived from an EMBL/GenBank/DDBJ whole genome shotgun (WGS) entry which is preliminary data.</text>
</comment>
<feature type="domain" description="Cupin type-2" evidence="1">
    <location>
        <begin position="55"/>
        <end position="114"/>
    </location>
</feature>
<gene>
    <name evidence="2" type="ORF">ATK86_6444</name>
</gene>